<dbReference type="RefSeq" id="WP_074722129.1">
    <property type="nucleotide sequence ID" value="NZ_CBCRVS010000007.1"/>
</dbReference>
<evidence type="ECO:0000313" key="4">
    <source>
        <dbReference type="Proteomes" id="UP000183658"/>
    </source>
</evidence>
<dbReference type="Proteomes" id="UP000183658">
    <property type="component" value="Unassembled WGS sequence"/>
</dbReference>
<sequence length="158" mass="18421">MKKFKLLALGIVLFIAGSTSAQVSVNVNIGSAPSWGPSGYAETEYYYLPDVQAYYDIRASQFIYFGNGNWVRSRYLPRQYRNYDLYSGYKVVLNDYHGRAPYTYYKKHKAKYYKGYKGHYQKTIGHREDNHKNYNDNEHNRGKENKNHGNNGHGKGKH</sequence>
<feature type="chain" id="PRO_5010381306" evidence="2">
    <location>
        <begin position="22"/>
        <end position="158"/>
    </location>
</feature>
<evidence type="ECO:0000313" key="3">
    <source>
        <dbReference type="EMBL" id="SEQ56863.1"/>
    </source>
</evidence>
<evidence type="ECO:0000256" key="1">
    <source>
        <dbReference type="SAM" id="MobiDB-lite"/>
    </source>
</evidence>
<name>A0A1H9H3K2_FLAFI</name>
<evidence type="ECO:0000256" key="2">
    <source>
        <dbReference type="SAM" id="SignalP"/>
    </source>
</evidence>
<keyword evidence="2" id="KW-0732">Signal</keyword>
<dbReference type="EMBL" id="FOFZ01000003">
    <property type="protein sequence ID" value="SEQ56863.1"/>
    <property type="molecule type" value="Genomic_DNA"/>
</dbReference>
<protein>
    <submittedName>
        <fullName evidence="3">Uncharacterized protein</fullName>
    </submittedName>
</protein>
<gene>
    <name evidence="3" type="ORF">SAMN05444355_10316</name>
</gene>
<dbReference type="OrthoDB" id="799522at2"/>
<dbReference type="AlphaFoldDB" id="A0A1H9H3K2"/>
<reference evidence="4" key="1">
    <citation type="submission" date="2016-10" db="EMBL/GenBank/DDBJ databases">
        <authorList>
            <person name="Varghese N."/>
            <person name="Submissions S."/>
        </authorList>
    </citation>
    <scope>NUCLEOTIDE SEQUENCE [LARGE SCALE GENOMIC DNA]</scope>
    <source>
        <strain evidence="4">DSM 15719</strain>
    </source>
</reference>
<proteinExistence type="predicted"/>
<feature type="region of interest" description="Disordered" evidence="1">
    <location>
        <begin position="127"/>
        <end position="158"/>
    </location>
</feature>
<accession>A0A1H9H3K2</accession>
<feature type="compositionally biased region" description="Basic and acidic residues" evidence="1">
    <location>
        <begin position="127"/>
        <end position="147"/>
    </location>
</feature>
<organism evidence="3 4">
    <name type="scientific">Flavobacterium frigoris</name>
    <dbReference type="NCBI Taxonomy" id="229204"/>
    <lineage>
        <taxon>Bacteria</taxon>
        <taxon>Pseudomonadati</taxon>
        <taxon>Bacteroidota</taxon>
        <taxon>Flavobacteriia</taxon>
        <taxon>Flavobacteriales</taxon>
        <taxon>Flavobacteriaceae</taxon>
        <taxon>Flavobacterium</taxon>
    </lineage>
</organism>
<feature type="signal peptide" evidence="2">
    <location>
        <begin position="1"/>
        <end position="21"/>
    </location>
</feature>
<keyword evidence="4" id="KW-1185">Reference proteome</keyword>